<dbReference type="RefSeq" id="WP_006778680.1">
    <property type="nucleotide sequence ID" value="NZ_JH379027.1"/>
</dbReference>
<proteinExistence type="predicted"/>
<name>G5IB17_9FIRM</name>
<dbReference type="HOGENOM" id="CLU_1747146_0_0_9"/>
<reference evidence="1 2" key="1">
    <citation type="submission" date="2011-08" db="EMBL/GenBank/DDBJ databases">
        <title>The Genome Sequence of Clostridium hathewayi WAL-18680.</title>
        <authorList>
            <consortium name="The Broad Institute Genome Sequencing Platform"/>
            <person name="Earl A."/>
            <person name="Ward D."/>
            <person name="Feldgarden M."/>
            <person name="Gevers D."/>
            <person name="Finegold S.M."/>
            <person name="Summanen P.H."/>
            <person name="Molitoris D.R."/>
            <person name="Song M."/>
            <person name="Daigneault M."/>
            <person name="Allen-Vercoe E."/>
            <person name="Young S.K."/>
            <person name="Zeng Q."/>
            <person name="Gargeya S."/>
            <person name="Fitzgerald M."/>
            <person name="Haas B."/>
            <person name="Abouelleil A."/>
            <person name="Alvarado L."/>
            <person name="Arachchi H.M."/>
            <person name="Berlin A."/>
            <person name="Brown A."/>
            <person name="Chapman S.B."/>
            <person name="Chen Z."/>
            <person name="Dunbar C."/>
            <person name="Freedman E."/>
            <person name="Gearin G."/>
            <person name="Gellesch M."/>
            <person name="Goldberg J."/>
            <person name="Griggs A."/>
            <person name="Gujja S."/>
            <person name="Heiman D."/>
            <person name="Howarth C."/>
            <person name="Larson L."/>
            <person name="Lui A."/>
            <person name="MacDonald P.J.P."/>
            <person name="Montmayeur A."/>
            <person name="Murphy C."/>
            <person name="Neiman D."/>
            <person name="Pearson M."/>
            <person name="Priest M."/>
            <person name="Roberts A."/>
            <person name="Saif S."/>
            <person name="Shea T."/>
            <person name="Shenoy N."/>
            <person name="Sisk P."/>
            <person name="Stolte C."/>
            <person name="Sykes S."/>
            <person name="Wortman J."/>
            <person name="Nusbaum C."/>
            <person name="Birren B."/>
        </authorList>
    </citation>
    <scope>NUCLEOTIDE SEQUENCE [LARGE SCALE GENOMIC DNA]</scope>
    <source>
        <strain evidence="1 2">WAL-18680</strain>
    </source>
</reference>
<organism evidence="1 2">
    <name type="scientific">Hungatella hathewayi WAL-18680</name>
    <dbReference type="NCBI Taxonomy" id="742737"/>
    <lineage>
        <taxon>Bacteria</taxon>
        <taxon>Bacillati</taxon>
        <taxon>Bacillota</taxon>
        <taxon>Clostridia</taxon>
        <taxon>Lachnospirales</taxon>
        <taxon>Lachnospiraceae</taxon>
        <taxon>Hungatella</taxon>
    </lineage>
</organism>
<evidence type="ECO:0000313" key="2">
    <source>
        <dbReference type="Proteomes" id="UP000005384"/>
    </source>
</evidence>
<sequence length="149" mass="17454">MKVLVMSDAHIIKDDLTNTYWCRTAIHAYDFWKRYLLAFEEVSVAARVQHMSLEDTTLYSRADGDGVHFIELPFIRGVKAYLKNYLRLKSLMKKIITDEECAIFRLPSLPTFLLLDEYKKKKRPYAIEVIADPEDAYKTNIFAKVLLKK</sequence>
<keyword evidence="2" id="KW-1185">Reference proteome</keyword>
<comment type="caution">
    <text evidence="1">The sequence shown here is derived from an EMBL/GenBank/DDBJ whole genome shotgun (WGS) entry which is preliminary data.</text>
</comment>
<protein>
    <submittedName>
        <fullName evidence="1">Uncharacterized protein</fullName>
    </submittedName>
</protein>
<dbReference type="EMBL" id="ADLN01000005">
    <property type="protein sequence ID" value="EHI61332.1"/>
    <property type="molecule type" value="Genomic_DNA"/>
</dbReference>
<dbReference type="Proteomes" id="UP000005384">
    <property type="component" value="Unassembled WGS sequence"/>
</dbReference>
<accession>G5IB17</accession>
<dbReference type="AlphaFoldDB" id="G5IB17"/>
<gene>
    <name evidence="1" type="ORF">HMPREF9473_00694</name>
</gene>
<evidence type="ECO:0000313" key="1">
    <source>
        <dbReference type="EMBL" id="EHI61332.1"/>
    </source>
</evidence>